<evidence type="ECO:0000256" key="2">
    <source>
        <dbReference type="ARBA" id="ARBA00022490"/>
    </source>
</evidence>
<organism evidence="11">
    <name type="scientific">hydrothermal vent metagenome</name>
    <dbReference type="NCBI Taxonomy" id="652676"/>
    <lineage>
        <taxon>unclassified sequences</taxon>
        <taxon>metagenomes</taxon>
        <taxon>ecological metagenomes</taxon>
    </lineage>
</organism>
<keyword evidence="7" id="KW-0233">DNA recombination</keyword>
<dbReference type="GO" id="GO:0003677">
    <property type="term" value="F:DNA binding"/>
    <property type="evidence" value="ECO:0007669"/>
    <property type="project" value="UniProtKB-KW"/>
</dbReference>
<evidence type="ECO:0000313" key="11">
    <source>
        <dbReference type="EMBL" id="VAV88951.1"/>
    </source>
</evidence>
<dbReference type="GO" id="GO:0051301">
    <property type="term" value="P:cell division"/>
    <property type="evidence" value="ECO:0007669"/>
    <property type="project" value="UniProtKB-KW"/>
</dbReference>
<dbReference type="AlphaFoldDB" id="A0A3B0RA84"/>
<dbReference type="InterPro" id="IPR011010">
    <property type="entry name" value="DNA_brk_join_enz"/>
</dbReference>
<dbReference type="InterPro" id="IPR010998">
    <property type="entry name" value="Integrase_recombinase_N"/>
</dbReference>
<keyword evidence="8" id="KW-0131">Cell cycle</keyword>
<dbReference type="Gene3D" id="1.10.443.10">
    <property type="entry name" value="Intergrase catalytic core"/>
    <property type="match status" value="1"/>
</dbReference>
<dbReference type="Gene3D" id="1.10.150.130">
    <property type="match status" value="1"/>
</dbReference>
<evidence type="ECO:0000256" key="6">
    <source>
        <dbReference type="ARBA" id="ARBA00023125"/>
    </source>
</evidence>
<dbReference type="InterPro" id="IPR044068">
    <property type="entry name" value="CB"/>
</dbReference>
<sequence>MSSERGSASALLHDFCAWIESEKRLAPKSVEAYRRDIGFFYLFLAEHQQNPVDISTLGKLRVTDFRAFLAARRRGPPMVGSRTLARNLSALRSFFGWLEQRRGISCPALALVDGPKLPHSLPRAISPKAAKEVLAEAANVQRSKTPWIAARDEALVFLLYGAGLRIAEALAITGAQIPMGEVLRITGKGAKTRLVPVLAMAREAVQRYIKLCPFPILHDTPIFRAKRGGDMGARAAQHLMQDMRSRLGLPDSLTPHALRHSFATHLLAGGGDLRTIQELLGHASLSSTQIYAAVDAAHLAKIVAKAHPRA</sequence>
<dbReference type="GO" id="GO:0015074">
    <property type="term" value="P:DNA integration"/>
    <property type="evidence" value="ECO:0007669"/>
    <property type="project" value="UniProtKB-KW"/>
</dbReference>
<feature type="domain" description="Tyr recombinase" evidence="9">
    <location>
        <begin position="120"/>
        <end position="304"/>
    </location>
</feature>
<dbReference type="GO" id="GO:0005737">
    <property type="term" value="C:cytoplasm"/>
    <property type="evidence" value="ECO:0007669"/>
    <property type="project" value="UniProtKB-SubCell"/>
</dbReference>
<reference evidence="11" key="1">
    <citation type="submission" date="2018-06" db="EMBL/GenBank/DDBJ databases">
        <authorList>
            <person name="Zhirakovskaya E."/>
        </authorList>
    </citation>
    <scope>NUCLEOTIDE SEQUENCE</scope>
</reference>
<keyword evidence="4" id="KW-0159">Chromosome partition</keyword>
<gene>
    <name evidence="11" type="ORF">MNBD_ALPHA06-1613</name>
</gene>
<evidence type="ECO:0000256" key="3">
    <source>
        <dbReference type="ARBA" id="ARBA00022618"/>
    </source>
</evidence>
<dbReference type="InterPro" id="IPR013762">
    <property type="entry name" value="Integrase-like_cat_sf"/>
</dbReference>
<evidence type="ECO:0000259" key="10">
    <source>
        <dbReference type="PROSITE" id="PS51900"/>
    </source>
</evidence>
<keyword evidence="3" id="KW-0132">Cell division</keyword>
<dbReference type="EMBL" id="UOEE01000080">
    <property type="protein sequence ID" value="VAV88951.1"/>
    <property type="molecule type" value="Genomic_DNA"/>
</dbReference>
<dbReference type="SUPFAM" id="SSF47823">
    <property type="entry name" value="lambda integrase-like, N-terminal domain"/>
    <property type="match status" value="1"/>
</dbReference>
<dbReference type="InterPro" id="IPR004107">
    <property type="entry name" value="Integrase_SAM-like_N"/>
</dbReference>
<name>A0A3B0RA84_9ZZZZ</name>
<evidence type="ECO:0000256" key="5">
    <source>
        <dbReference type="ARBA" id="ARBA00022908"/>
    </source>
</evidence>
<evidence type="ECO:0000256" key="1">
    <source>
        <dbReference type="ARBA" id="ARBA00004496"/>
    </source>
</evidence>
<dbReference type="Pfam" id="PF00589">
    <property type="entry name" value="Phage_integrase"/>
    <property type="match status" value="1"/>
</dbReference>
<dbReference type="InterPro" id="IPR050090">
    <property type="entry name" value="Tyrosine_recombinase_XerCD"/>
</dbReference>
<dbReference type="InterPro" id="IPR002104">
    <property type="entry name" value="Integrase_catalytic"/>
</dbReference>
<dbReference type="PANTHER" id="PTHR30349:SF90">
    <property type="entry name" value="TYROSINE RECOMBINASE XERD"/>
    <property type="match status" value="1"/>
</dbReference>
<evidence type="ECO:0000256" key="8">
    <source>
        <dbReference type="ARBA" id="ARBA00023306"/>
    </source>
</evidence>
<dbReference type="PROSITE" id="PS51898">
    <property type="entry name" value="TYR_RECOMBINASE"/>
    <property type="match status" value="1"/>
</dbReference>
<dbReference type="HAMAP" id="MF_01808">
    <property type="entry name" value="Recomb_XerC_XerD"/>
    <property type="match status" value="1"/>
</dbReference>
<feature type="domain" description="Core-binding (CB)" evidence="10">
    <location>
        <begin position="6"/>
        <end position="99"/>
    </location>
</feature>
<dbReference type="Pfam" id="PF02899">
    <property type="entry name" value="Phage_int_SAM_1"/>
    <property type="match status" value="1"/>
</dbReference>
<keyword evidence="6" id="KW-0238">DNA-binding</keyword>
<dbReference type="InterPro" id="IPR023009">
    <property type="entry name" value="Tyrosine_recombinase_XerC/XerD"/>
</dbReference>
<dbReference type="PANTHER" id="PTHR30349">
    <property type="entry name" value="PHAGE INTEGRASE-RELATED"/>
    <property type="match status" value="1"/>
</dbReference>
<comment type="subcellular location">
    <subcellularLocation>
        <location evidence="1">Cytoplasm</location>
    </subcellularLocation>
</comment>
<keyword evidence="2" id="KW-0963">Cytoplasm</keyword>
<accession>A0A3B0RA84</accession>
<keyword evidence="5" id="KW-0229">DNA integration</keyword>
<proteinExistence type="inferred from homology"/>
<evidence type="ECO:0000256" key="7">
    <source>
        <dbReference type="ARBA" id="ARBA00023172"/>
    </source>
</evidence>
<dbReference type="SUPFAM" id="SSF56349">
    <property type="entry name" value="DNA breaking-rejoining enzymes"/>
    <property type="match status" value="1"/>
</dbReference>
<dbReference type="GO" id="GO:0006310">
    <property type="term" value="P:DNA recombination"/>
    <property type="evidence" value="ECO:0007669"/>
    <property type="project" value="UniProtKB-KW"/>
</dbReference>
<evidence type="ECO:0000256" key="4">
    <source>
        <dbReference type="ARBA" id="ARBA00022829"/>
    </source>
</evidence>
<dbReference type="GO" id="GO:0007059">
    <property type="term" value="P:chromosome segregation"/>
    <property type="evidence" value="ECO:0007669"/>
    <property type="project" value="UniProtKB-KW"/>
</dbReference>
<evidence type="ECO:0000259" key="9">
    <source>
        <dbReference type="PROSITE" id="PS51898"/>
    </source>
</evidence>
<protein>
    <submittedName>
        <fullName evidence="11">Site-specific tyrosine recombinase XerC</fullName>
    </submittedName>
</protein>
<dbReference type="PROSITE" id="PS51900">
    <property type="entry name" value="CB"/>
    <property type="match status" value="1"/>
</dbReference>